<evidence type="ECO:0000313" key="4">
    <source>
        <dbReference type="EMBL" id="SEC18252.1"/>
    </source>
</evidence>
<dbReference type="PANTHER" id="PTHR43249">
    <property type="entry name" value="UDP-N-ACETYL-2-AMINO-2-DEOXY-D-GLUCURONATE OXIDASE"/>
    <property type="match status" value="1"/>
</dbReference>
<reference evidence="5" key="1">
    <citation type="submission" date="2016-10" db="EMBL/GenBank/DDBJ databases">
        <authorList>
            <person name="Varghese N."/>
            <person name="Submissions S."/>
        </authorList>
    </citation>
    <scope>NUCLEOTIDE SEQUENCE [LARGE SCALE GENOMIC DNA]</scope>
    <source>
        <strain evidence="5">DSM 16089</strain>
    </source>
</reference>
<accession>A0A1H4QFK9</accession>
<dbReference type="Gene3D" id="3.30.360.10">
    <property type="entry name" value="Dihydrodipicolinate Reductase, domain 2"/>
    <property type="match status" value="1"/>
</dbReference>
<dbReference type="Pfam" id="PF01408">
    <property type="entry name" value="GFO_IDH_MocA"/>
    <property type="match status" value="1"/>
</dbReference>
<dbReference type="Proteomes" id="UP000183750">
    <property type="component" value="Unassembled WGS sequence"/>
</dbReference>
<evidence type="ECO:0000259" key="3">
    <source>
        <dbReference type="Pfam" id="PF22725"/>
    </source>
</evidence>
<dbReference type="PANTHER" id="PTHR43249:SF1">
    <property type="entry name" value="D-GLUCOSIDE 3-DEHYDROGENASE"/>
    <property type="match status" value="1"/>
</dbReference>
<evidence type="ECO:0000313" key="5">
    <source>
        <dbReference type="Proteomes" id="UP000183750"/>
    </source>
</evidence>
<keyword evidence="5" id="KW-1185">Reference proteome</keyword>
<feature type="domain" description="GFO/IDH/MocA-like oxidoreductase" evidence="3">
    <location>
        <begin position="136"/>
        <end position="255"/>
    </location>
</feature>
<proteinExistence type="predicted"/>
<dbReference type="EMBL" id="FNSQ01000005">
    <property type="protein sequence ID" value="SEC18252.1"/>
    <property type="molecule type" value="Genomic_DNA"/>
</dbReference>
<dbReference type="GO" id="GO:0000166">
    <property type="term" value="F:nucleotide binding"/>
    <property type="evidence" value="ECO:0007669"/>
    <property type="project" value="InterPro"/>
</dbReference>
<keyword evidence="1" id="KW-0520">NAD</keyword>
<dbReference type="OrthoDB" id="9815825at2"/>
<gene>
    <name evidence="4" type="ORF">SAMN04489807_3085</name>
</gene>
<dbReference type="InterPro" id="IPR000683">
    <property type="entry name" value="Gfo/Idh/MocA-like_OxRdtase_N"/>
</dbReference>
<dbReference type="InterPro" id="IPR055170">
    <property type="entry name" value="GFO_IDH_MocA-like_dom"/>
</dbReference>
<feature type="domain" description="Gfo/Idh/MocA-like oxidoreductase N-terminal" evidence="2">
    <location>
        <begin position="8"/>
        <end position="124"/>
    </location>
</feature>
<evidence type="ECO:0000256" key="1">
    <source>
        <dbReference type="ARBA" id="ARBA00023027"/>
    </source>
</evidence>
<dbReference type="RefSeq" id="WP_060928381.1">
    <property type="nucleotide sequence ID" value="NZ_FNSQ01000005.1"/>
</dbReference>
<sequence>MTSQKTLRAALVGTGAVAHAHARAVAAYPRAELVAVADLSREKAQGFAETYGIAAAYDDLDGMLAAEHPDVVLICTPPAPHREQSLAAFAAGAHVIVEKPPAPSLDELDEMRAAADAADRRLAVVFQQRTGTAAAHVRQLLQSGALGRPLVAVCQTLWFRDADYFAVPWRGKWETEGGGTTLGHGIHQLDLLAHLLGDWSSVQGRLWRLDRETQTEDVSTATIVFDQGVVAQVVTSAVSPRETSSIRIDTQKATITVDHLYGHGHENWRITPAPGFEAEADTWAFPDAEERSDHAPLLRDVFDALLAGEPLPATADAPARSLEIVAAIYASAAADGALVTPALLGTHPTHRAGFESPVTDLRAQRHDPAVRGSKTGR</sequence>
<organism evidence="4 5">
    <name type="scientific">Microbacterium hydrocarbonoxydans</name>
    <dbReference type="NCBI Taxonomy" id="273678"/>
    <lineage>
        <taxon>Bacteria</taxon>
        <taxon>Bacillati</taxon>
        <taxon>Actinomycetota</taxon>
        <taxon>Actinomycetes</taxon>
        <taxon>Micrococcales</taxon>
        <taxon>Microbacteriaceae</taxon>
        <taxon>Microbacterium</taxon>
    </lineage>
</organism>
<dbReference type="SUPFAM" id="SSF51735">
    <property type="entry name" value="NAD(P)-binding Rossmann-fold domains"/>
    <property type="match status" value="1"/>
</dbReference>
<name>A0A1H4QFK9_9MICO</name>
<dbReference type="SUPFAM" id="SSF55347">
    <property type="entry name" value="Glyceraldehyde-3-phosphate dehydrogenase-like, C-terminal domain"/>
    <property type="match status" value="1"/>
</dbReference>
<evidence type="ECO:0000259" key="2">
    <source>
        <dbReference type="Pfam" id="PF01408"/>
    </source>
</evidence>
<dbReference type="InterPro" id="IPR052515">
    <property type="entry name" value="Gfo/Idh/MocA_Oxidoreductase"/>
</dbReference>
<protein>
    <submittedName>
        <fullName evidence="4">Predicted dehydrogenase</fullName>
    </submittedName>
</protein>
<dbReference type="Pfam" id="PF22725">
    <property type="entry name" value="GFO_IDH_MocA_C3"/>
    <property type="match status" value="1"/>
</dbReference>
<dbReference type="InterPro" id="IPR036291">
    <property type="entry name" value="NAD(P)-bd_dom_sf"/>
</dbReference>
<dbReference type="Gene3D" id="3.40.50.720">
    <property type="entry name" value="NAD(P)-binding Rossmann-like Domain"/>
    <property type="match status" value="1"/>
</dbReference>
<dbReference type="AlphaFoldDB" id="A0A1H4QFK9"/>